<gene>
    <name evidence="2" type="ORF">SAMN06296416_102354</name>
</gene>
<keyword evidence="1" id="KW-0472">Membrane</keyword>
<protein>
    <recommendedName>
        <fullName evidence="4">Transmembrane protein</fullName>
    </recommendedName>
</protein>
<proteinExistence type="predicted"/>
<reference evidence="2 3" key="1">
    <citation type="submission" date="2017-09" db="EMBL/GenBank/DDBJ databases">
        <authorList>
            <person name="Ehlers B."/>
            <person name="Leendertz F.H."/>
        </authorList>
    </citation>
    <scope>NUCLEOTIDE SEQUENCE [LARGE SCALE GENOMIC DNA]</scope>
    <source>
        <strain evidence="2 3">CGMCC 1.10978</strain>
    </source>
</reference>
<keyword evidence="1" id="KW-1133">Transmembrane helix</keyword>
<keyword evidence="3" id="KW-1185">Reference proteome</keyword>
<dbReference type="OrthoDB" id="5976163at2"/>
<organism evidence="2 3">
    <name type="scientific">Pseudoxanthomonas wuyuanensis</name>
    <dbReference type="NCBI Taxonomy" id="1073196"/>
    <lineage>
        <taxon>Bacteria</taxon>
        <taxon>Pseudomonadati</taxon>
        <taxon>Pseudomonadota</taxon>
        <taxon>Gammaproteobacteria</taxon>
        <taxon>Lysobacterales</taxon>
        <taxon>Lysobacteraceae</taxon>
        <taxon>Pseudoxanthomonas</taxon>
    </lineage>
</organism>
<accession>A0A286D3U4</accession>
<dbReference type="EMBL" id="OCND01000002">
    <property type="protein sequence ID" value="SOD53329.1"/>
    <property type="molecule type" value="Genomic_DNA"/>
</dbReference>
<evidence type="ECO:0000313" key="2">
    <source>
        <dbReference type="EMBL" id="SOD53329.1"/>
    </source>
</evidence>
<dbReference type="AlphaFoldDB" id="A0A286D3U4"/>
<dbReference type="RefSeq" id="WP_097121114.1">
    <property type="nucleotide sequence ID" value="NZ_OCND01000002.1"/>
</dbReference>
<dbReference type="Proteomes" id="UP000219374">
    <property type="component" value="Unassembled WGS sequence"/>
</dbReference>
<feature type="transmembrane region" description="Helical" evidence="1">
    <location>
        <begin position="27"/>
        <end position="58"/>
    </location>
</feature>
<evidence type="ECO:0008006" key="4">
    <source>
        <dbReference type="Google" id="ProtNLM"/>
    </source>
</evidence>
<sequence>MFARQFHFNSFRSAFAPRKPRHPLLRLAVGLLGLAVLCVLVFVSVFVGAAMIAAGLLYKLFRQRGKPVARQGSVVDGEYRVVRKPVLPLSR</sequence>
<keyword evidence="1" id="KW-0812">Transmembrane</keyword>
<evidence type="ECO:0000256" key="1">
    <source>
        <dbReference type="SAM" id="Phobius"/>
    </source>
</evidence>
<name>A0A286D3U4_9GAMM</name>
<evidence type="ECO:0000313" key="3">
    <source>
        <dbReference type="Proteomes" id="UP000219374"/>
    </source>
</evidence>